<dbReference type="AlphaFoldDB" id="A0AAN6UIQ6"/>
<accession>A0AAN6UIQ6</accession>
<name>A0AAN6UIQ6_9PEZI</name>
<comment type="caution">
    <text evidence="2">The sequence shown here is derived from an EMBL/GenBank/DDBJ whole genome shotgun (WGS) entry which is preliminary data.</text>
</comment>
<keyword evidence="3" id="KW-1185">Reference proteome</keyword>
<feature type="region of interest" description="Disordered" evidence="1">
    <location>
        <begin position="162"/>
        <end position="184"/>
    </location>
</feature>
<protein>
    <submittedName>
        <fullName evidence="2">Uncharacterized protein</fullName>
    </submittedName>
</protein>
<organism evidence="2 3">
    <name type="scientific">Trichocladium antarcticum</name>
    <dbReference type="NCBI Taxonomy" id="1450529"/>
    <lineage>
        <taxon>Eukaryota</taxon>
        <taxon>Fungi</taxon>
        <taxon>Dikarya</taxon>
        <taxon>Ascomycota</taxon>
        <taxon>Pezizomycotina</taxon>
        <taxon>Sordariomycetes</taxon>
        <taxon>Sordariomycetidae</taxon>
        <taxon>Sordariales</taxon>
        <taxon>Chaetomiaceae</taxon>
        <taxon>Trichocladium</taxon>
    </lineage>
</organism>
<sequence length="207" mass="23931">MEESIEFSRQANDIVDVTHLTGTTMQEETKQLDTVRSVLDDLYSRLGEAIESWSRLDPSERAREQLPWPHFPVHPPEEPLVEQSSPKFLGNNSQTHVPTIADPAISTHARYEQQWKSWMNSPKVHNTRWWMQEQDHYGLLQPREQGQLESAARAAQFYRAPAPAAPARHHQPKNLPPGNLWKDTPQARRCLDEECFSPSHPARDRCR</sequence>
<gene>
    <name evidence="2" type="ORF">BT67DRAFT_381968</name>
</gene>
<proteinExistence type="predicted"/>
<dbReference type="Proteomes" id="UP001304895">
    <property type="component" value="Unassembled WGS sequence"/>
</dbReference>
<evidence type="ECO:0000313" key="2">
    <source>
        <dbReference type="EMBL" id="KAK4133743.1"/>
    </source>
</evidence>
<dbReference type="EMBL" id="MU853411">
    <property type="protein sequence ID" value="KAK4133743.1"/>
    <property type="molecule type" value="Genomic_DNA"/>
</dbReference>
<reference evidence="2" key="1">
    <citation type="journal article" date="2023" name="Mol. Phylogenet. Evol.">
        <title>Genome-scale phylogeny and comparative genomics of the fungal order Sordariales.</title>
        <authorList>
            <person name="Hensen N."/>
            <person name="Bonometti L."/>
            <person name="Westerberg I."/>
            <person name="Brannstrom I.O."/>
            <person name="Guillou S."/>
            <person name="Cros-Aarteil S."/>
            <person name="Calhoun S."/>
            <person name="Haridas S."/>
            <person name="Kuo A."/>
            <person name="Mondo S."/>
            <person name="Pangilinan J."/>
            <person name="Riley R."/>
            <person name="LaButti K."/>
            <person name="Andreopoulos B."/>
            <person name="Lipzen A."/>
            <person name="Chen C."/>
            <person name="Yan M."/>
            <person name="Daum C."/>
            <person name="Ng V."/>
            <person name="Clum A."/>
            <person name="Steindorff A."/>
            <person name="Ohm R.A."/>
            <person name="Martin F."/>
            <person name="Silar P."/>
            <person name="Natvig D.O."/>
            <person name="Lalanne C."/>
            <person name="Gautier V."/>
            <person name="Ament-Velasquez S.L."/>
            <person name="Kruys A."/>
            <person name="Hutchinson M.I."/>
            <person name="Powell A.J."/>
            <person name="Barry K."/>
            <person name="Miller A.N."/>
            <person name="Grigoriev I.V."/>
            <person name="Debuchy R."/>
            <person name="Gladieux P."/>
            <person name="Hiltunen Thoren M."/>
            <person name="Johannesson H."/>
        </authorList>
    </citation>
    <scope>NUCLEOTIDE SEQUENCE</scope>
    <source>
        <strain evidence="2">CBS 123565</strain>
    </source>
</reference>
<evidence type="ECO:0000313" key="3">
    <source>
        <dbReference type="Proteomes" id="UP001304895"/>
    </source>
</evidence>
<evidence type="ECO:0000256" key="1">
    <source>
        <dbReference type="SAM" id="MobiDB-lite"/>
    </source>
</evidence>
<reference evidence="2" key="2">
    <citation type="submission" date="2023-05" db="EMBL/GenBank/DDBJ databases">
        <authorList>
            <consortium name="Lawrence Berkeley National Laboratory"/>
            <person name="Steindorff A."/>
            <person name="Hensen N."/>
            <person name="Bonometti L."/>
            <person name="Westerberg I."/>
            <person name="Brannstrom I.O."/>
            <person name="Guillou S."/>
            <person name="Cros-Aarteil S."/>
            <person name="Calhoun S."/>
            <person name="Haridas S."/>
            <person name="Kuo A."/>
            <person name="Mondo S."/>
            <person name="Pangilinan J."/>
            <person name="Riley R."/>
            <person name="Labutti K."/>
            <person name="Andreopoulos B."/>
            <person name="Lipzen A."/>
            <person name="Chen C."/>
            <person name="Yanf M."/>
            <person name="Daum C."/>
            <person name="Ng V."/>
            <person name="Clum A."/>
            <person name="Ohm R."/>
            <person name="Martin F."/>
            <person name="Silar P."/>
            <person name="Natvig D."/>
            <person name="Lalanne C."/>
            <person name="Gautier V."/>
            <person name="Ament-Velasquez S.L."/>
            <person name="Kruys A."/>
            <person name="Hutchinson M.I."/>
            <person name="Powell A.J."/>
            <person name="Barry K."/>
            <person name="Miller A.N."/>
            <person name="Grigoriev I.V."/>
            <person name="Debuchy R."/>
            <person name="Gladieux P."/>
            <person name="Thoren M.H."/>
            <person name="Johannesson H."/>
        </authorList>
    </citation>
    <scope>NUCLEOTIDE SEQUENCE</scope>
    <source>
        <strain evidence="2">CBS 123565</strain>
    </source>
</reference>